<accession>A0A848N9K4</accession>
<comment type="caution">
    <text evidence="2">The sequence shown here is derived from an EMBL/GenBank/DDBJ whole genome shotgun (WGS) entry which is preliminary data.</text>
</comment>
<feature type="compositionally biased region" description="Basic and acidic residues" evidence="1">
    <location>
        <begin position="264"/>
        <end position="278"/>
    </location>
</feature>
<dbReference type="Proteomes" id="UP000548067">
    <property type="component" value="Unassembled WGS sequence"/>
</dbReference>
<dbReference type="EMBL" id="JABCJF010000010">
    <property type="protein sequence ID" value="NMR35682.1"/>
    <property type="molecule type" value="Genomic_DNA"/>
</dbReference>
<dbReference type="Gene3D" id="2.180.10.10">
    <property type="entry name" value="RHS repeat-associated core"/>
    <property type="match status" value="1"/>
</dbReference>
<name>A0A848N9K4_9FLAO</name>
<reference evidence="2 3" key="1">
    <citation type="submission" date="2020-04" db="EMBL/GenBank/DDBJ databases">
        <title>Genome analysis and antimicrobial resistance characteristics of Chryseobacterium aquaticum isolated from farmed salmonids.</title>
        <authorList>
            <person name="Saticioglu I.B."/>
            <person name="Duman M."/>
            <person name="Altun S."/>
        </authorList>
    </citation>
    <scope>NUCLEOTIDE SEQUENCE [LARGE SCALE GENOMIC DNA]</scope>
    <source>
        <strain evidence="2 3">C-174</strain>
    </source>
</reference>
<evidence type="ECO:0000256" key="1">
    <source>
        <dbReference type="SAM" id="MobiDB-lite"/>
    </source>
</evidence>
<feature type="compositionally biased region" description="Basic and acidic residues" evidence="1">
    <location>
        <begin position="229"/>
        <end position="238"/>
    </location>
</feature>
<evidence type="ECO:0008006" key="4">
    <source>
        <dbReference type="Google" id="ProtNLM"/>
    </source>
</evidence>
<feature type="region of interest" description="Disordered" evidence="1">
    <location>
        <begin position="222"/>
        <end position="278"/>
    </location>
</feature>
<feature type="non-terminal residue" evidence="2">
    <location>
        <position position="1"/>
    </location>
</feature>
<proteinExistence type="predicted"/>
<dbReference type="InterPro" id="IPR022385">
    <property type="entry name" value="Rhs_assc_core"/>
</dbReference>
<protein>
    <recommendedName>
        <fullName evidence="4">RHS repeat-associated core domain-containing protein</fullName>
    </recommendedName>
</protein>
<gene>
    <name evidence="2" type="ORF">HIO71_16005</name>
</gene>
<sequence>YYPFGMNIPREEKAIVGLASLYNYKFQGQELQETGWYSFKWRNYMPDVGRFFNIDPLSEKYAYQSHYNFSENRVVDGVELEGLEVVLVKDIKKNEPIIKAANNGLYKDNPNTKTIHVFAHGNPSAFYNETYKGETTINDGADLNNVLNQGSDLWKNSESKDGFTVVLHSCRVGRFTLDNEGNVVDPVASKISESKEMQGVTIIAPDERDGFGGGKEVGPVVTTNANHNGDVKRGEKPNFSKTFGSWNSFQNGQRTNQQPGNTKPEGKDQRSLWDRMFN</sequence>
<feature type="compositionally biased region" description="Polar residues" evidence="1">
    <location>
        <begin position="239"/>
        <end position="261"/>
    </location>
</feature>
<dbReference type="RefSeq" id="WP_317166322.1">
    <property type="nucleotide sequence ID" value="NZ_JABCJF010000010.1"/>
</dbReference>
<dbReference type="AlphaFoldDB" id="A0A848N9K4"/>
<evidence type="ECO:0000313" key="2">
    <source>
        <dbReference type="EMBL" id="NMR35682.1"/>
    </source>
</evidence>
<evidence type="ECO:0000313" key="3">
    <source>
        <dbReference type="Proteomes" id="UP000548067"/>
    </source>
</evidence>
<organism evidence="2 3">
    <name type="scientific">Chryseobacterium aquaticum</name>
    <dbReference type="NCBI Taxonomy" id="452084"/>
    <lineage>
        <taxon>Bacteria</taxon>
        <taxon>Pseudomonadati</taxon>
        <taxon>Bacteroidota</taxon>
        <taxon>Flavobacteriia</taxon>
        <taxon>Flavobacteriales</taxon>
        <taxon>Weeksellaceae</taxon>
        <taxon>Chryseobacterium group</taxon>
        <taxon>Chryseobacterium</taxon>
    </lineage>
</organism>
<dbReference type="NCBIfam" id="TIGR03696">
    <property type="entry name" value="Rhs_assc_core"/>
    <property type="match status" value="1"/>
</dbReference>